<comment type="caution">
    <text evidence="14">The sequence shown here is derived from an EMBL/GenBank/DDBJ whole genome shotgun (WGS) entry which is preliminary data.</text>
</comment>
<evidence type="ECO:0000256" key="8">
    <source>
        <dbReference type="ARBA" id="ARBA00023136"/>
    </source>
</evidence>
<evidence type="ECO:0000256" key="11">
    <source>
        <dbReference type="SAM" id="MobiDB-lite"/>
    </source>
</evidence>
<keyword evidence="5" id="KW-0732">Signal</keyword>
<dbReference type="InterPro" id="IPR018928">
    <property type="entry name" value="HAP2/GCS1_dom"/>
</dbReference>
<evidence type="ECO:0000256" key="4">
    <source>
        <dbReference type="ARBA" id="ARBA00022692"/>
    </source>
</evidence>
<dbReference type="EMBL" id="JACTNZ010000007">
    <property type="protein sequence ID" value="KAG5539692.1"/>
    <property type="molecule type" value="Genomic_DNA"/>
</dbReference>
<evidence type="ECO:0000256" key="5">
    <source>
        <dbReference type="ARBA" id="ARBA00022729"/>
    </source>
</evidence>
<evidence type="ECO:0000256" key="6">
    <source>
        <dbReference type="ARBA" id="ARBA00022989"/>
    </source>
</evidence>
<feature type="compositionally biased region" description="Basic residues" evidence="11">
    <location>
        <begin position="245"/>
        <end position="264"/>
    </location>
</feature>
<keyword evidence="4 12" id="KW-0812">Transmembrane</keyword>
<feature type="transmembrane region" description="Helical" evidence="12">
    <location>
        <begin position="181"/>
        <end position="202"/>
    </location>
</feature>
<keyword evidence="10" id="KW-0278">Fertilization</keyword>
<comment type="subcellular location">
    <subcellularLocation>
        <location evidence="1">Cell membrane</location>
        <topology evidence="1">Single-pass type I membrane protein</topology>
    </subcellularLocation>
</comment>
<feature type="compositionally biased region" description="Basic and acidic residues" evidence="11">
    <location>
        <begin position="350"/>
        <end position="366"/>
    </location>
</feature>
<proteinExistence type="inferred from homology"/>
<feature type="region of interest" description="Disordered" evidence="11">
    <location>
        <begin position="308"/>
        <end position="366"/>
    </location>
</feature>
<keyword evidence="6 12" id="KW-1133">Transmembrane helix</keyword>
<evidence type="ECO:0000313" key="14">
    <source>
        <dbReference type="EMBL" id="KAG5539692.1"/>
    </source>
</evidence>
<organism evidence="14 15">
    <name type="scientific">Rhododendron griersonianum</name>
    <dbReference type="NCBI Taxonomy" id="479676"/>
    <lineage>
        <taxon>Eukaryota</taxon>
        <taxon>Viridiplantae</taxon>
        <taxon>Streptophyta</taxon>
        <taxon>Embryophyta</taxon>
        <taxon>Tracheophyta</taxon>
        <taxon>Spermatophyta</taxon>
        <taxon>Magnoliopsida</taxon>
        <taxon>eudicotyledons</taxon>
        <taxon>Gunneridae</taxon>
        <taxon>Pentapetalae</taxon>
        <taxon>asterids</taxon>
        <taxon>Ericales</taxon>
        <taxon>Ericaceae</taxon>
        <taxon>Ericoideae</taxon>
        <taxon>Rhodoreae</taxon>
        <taxon>Rhododendron</taxon>
    </lineage>
</organism>
<dbReference type="PANTHER" id="PTHR31764">
    <property type="entry name" value="PROTEIN HAPLESS 2"/>
    <property type="match status" value="1"/>
</dbReference>
<evidence type="ECO:0000256" key="3">
    <source>
        <dbReference type="ARBA" id="ARBA00022475"/>
    </source>
</evidence>
<dbReference type="InterPro" id="IPR040326">
    <property type="entry name" value="HAP2/GCS1"/>
</dbReference>
<keyword evidence="9" id="KW-1015">Disulfide bond</keyword>
<keyword evidence="8 12" id="KW-0472">Membrane</keyword>
<protein>
    <recommendedName>
        <fullName evidence="13">Generative cell specific-1/HAP2 domain-containing protein</fullName>
    </recommendedName>
</protein>
<dbReference type="GO" id="GO:0005886">
    <property type="term" value="C:plasma membrane"/>
    <property type="evidence" value="ECO:0007669"/>
    <property type="project" value="UniProtKB-SubCell"/>
</dbReference>
<evidence type="ECO:0000259" key="13">
    <source>
        <dbReference type="Pfam" id="PF10699"/>
    </source>
</evidence>
<evidence type="ECO:0000313" key="15">
    <source>
        <dbReference type="Proteomes" id="UP000823749"/>
    </source>
</evidence>
<comment type="similarity">
    <text evidence="2">Belongs to the HAP2/GCS1 family.</text>
</comment>
<evidence type="ECO:0000256" key="1">
    <source>
        <dbReference type="ARBA" id="ARBA00004251"/>
    </source>
</evidence>
<dbReference type="Pfam" id="PF10699">
    <property type="entry name" value="HAP2-GCS1"/>
    <property type="match status" value="1"/>
</dbReference>
<evidence type="ECO:0000256" key="10">
    <source>
        <dbReference type="ARBA" id="ARBA00023279"/>
    </source>
</evidence>
<evidence type="ECO:0000256" key="9">
    <source>
        <dbReference type="ARBA" id="ARBA00023157"/>
    </source>
</evidence>
<evidence type="ECO:0000256" key="12">
    <source>
        <dbReference type="SAM" id="Phobius"/>
    </source>
</evidence>
<sequence>MKSVTYLKSFCRSPGKILSITVQTFEALTQFGTATITTKNIGEVEASYSLTFDCSTGVSQMEEQFYIMKPKEVTTRSFKLYLTTDQAAKYMCAAILKDSGFSEVDRAECQFTTTATIIDNGSQIPFQPPKTSINGFFESIESLWRNFWNGLADFITGKTCRKKCSGFFDFSCHIQYICMSWIVMFGLLLAIFPAVVVLLWLLHQKGLFDPLYDWWEDHVWADEQRHGDTWKHGFDAEVSGIHLKKHHKQEGRHHKHDTQKKRRSVHNENRHYHSERDTDYHYYLHHVHKDKHKHGRTKGTSIMQQIYLDKGQDGHVGHRRRRKEREAIDGLSKVARYSDENPQGHHRNKHELFEERHSKLNAKQRE</sequence>
<feature type="region of interest" description="Disordered" evidence="11">
    <location>
        <begin position="245"/>
        <end position="271"/>
    </location>
</feature>
<feature type="domain" description="Generative cell specific-1/HAP2" evidence="13">
    <location>
        <begin position="12"/>
        <end position="179"/>
    </location>
</feature>
<reference evidence="14" key="1">
    <citation type="submission" date="2020-08" db="EMBL/GenBank/DDBJ databases">
        <title>Plant Genome Project.</title>
        <authorList>
            <person name="Zhang R.-G."/>
        </authorList>
    </citation>
    <scope>NUCLEOTIDE SEQUENCE</scope>
    <source>
        <strain evidence="14">WSP0</strain>
        <tissue evidence="14">Leaf</tissue>
    </source>
</reference>
<dbReference type="GO" id="GO:0008289">
    <property type="term" value="F:lipid binding"/>
    <property type="evidence" value="ECO:0007669"/>
    <property type="project" value="UniProtKB-KW"/>
</dbReference>
<dbReference type="PANTHER" id="PTHR31764:SF0">
    <property type="entry name" value="GENERATIVE CELL SPECIFIC-1_HAP2 DOMAIN-CONTAINING PROTEIN"/>
    <property type="match status" value="1"/>
</dbReference>
<name>A0AAV6JH07_9ERIC</name>
<evidence type="ECO:0000256" key="2">
    <source>
        <dbReference type="ARBA" id="ARBA00010929"/>
    </source>
</evidence>
<keyword evidence="7" id="KW-0446">Lipid-binding</keyword>
<keyword evidence="3" id="KW-1003">Cell membrane</keyword>
<keyword evidence="15" id="KW-1185">Reference proteome</keyword>
<evidence type="ECO:0000256" key="7">
    <source>
        <dbReference type="ARBA" id="ARBA00023121"/>
    </source>
</evidence>
<dbReference type="Proteomes" id="UP000823749">
    <property type="component" value="Chromosome 7"/>
</dbReference>
<accession>A0AAV6JH07</accession>
<dbReference type="AlphaFoldDB" id="A0AAV6JH07"/>
<gene>
    <name evidence="14" type="ORF">RHGRI_020040</name>
</gene>